<evidence type="ECO:0000313" key="1">
    <source>
        <dbReference type="EMBL" id="KPU42159.1"/>
    </source>
</evidence>
<keyword evidence="2" id="KW-1185">Reference proteome</keyword>
<sequence>MIISGTVIAHKLLTDGLEIDDNVSVQLPSIETQTGELKGAGIMGTIDMPASGQIGSLVFTVNLRSMNKNSGELMRPGIRNIELRFVRDVMTTDGSMIPEGTKIFITGINKKYDPGKVEINATMDGAADFEVLRYRQVVAGKETLLIDKRNFIFKINGRDYMQDIRSALG</sequence>
<reference evidence="1 2" key="1">
    <citation type="submission" date="2015-09" db="EMBL/GenBank/DDBJ databases">
        <title>Genome sequence of Oxobacter pfennigii DSM 3222.</title>
        <authorList>
            <person name="Poehlein A."/>
            <person name="Bengelsdorf F.R."/>
            <person name="Schiel-Bengelsdorf B."/>
            <person name="Duerre P."/>
            <person name="Daniel R."/>
        </authorList>
    </citation>
    <scope>NUCLEOTIDE SEQUENCE [LARGE SCALE GENOMIC DNA]</scope>
    <source>
        <strain evidence="1 2">DSM 3222</strain>
    </source>
</reference>
<comment type="caution">
    <text evidence="1">The sequence shown here is derived from an EMBL/GenBank/DDBJ whole genome shotgun (WGS) entry which is preliminary data.</text>
</comment>
<accession>A0A0P8W186</accession>
<protein>
    <submittedName>
        <fullName evidence="1">Phage tail tube protein FII</fullName>
    </submittedName>
</protein>
<proteinExistence type="predicted"/>
<dbReference type="Pfam" id="PF04985">
    <property type="entry name" value="Phage_tube"/>
    <property type="match status" value="1"/>
</dbReference>
<dbReference type="AlphaFoldDB" id="A0A0P8W186"/>
<dbReference type="OrthoDB" id="9814992at2"/>
<name>A0A0P8W186_9CLOT</name>
<dbReference type="STRING" id="36849.OXPF_39380"/>
<dbReference type="EMBL" id="LKET01000068">
    <property type="protein sequence ID" value="KPU42159.1"/>
    <property type="molecule type" value="Genomic_DNA"/>
</dbReference>
<organism evidence="1 2">
    <name type="scientific">Oxobacter pfennigii</name>
    <dbReference type="NCBI Taxonomy" id="36849"/>
    <lineage>
        <taxon>Bacteria</taxon>
        <taxon>Bacillati</taxon>
        <taxon>Bacillota</taxon>
        <taxon>Clostridia</taxon>
        <taxon>Eubacteriales</taxon>
        <taxon>Clostridiaceae</taxon>
        <taxon>Oxobacter</taxon>
    </lineage>
</organism>
<dbReference type="Proteomes" id="UP000050326">
    <property type="component" value="Unassembled WGS sequence"/>
</dbReference>
<evidence type="ECO:0000313" key="2">
    <source>
        <dbReference type="Proteomes" id="UP000050326"/>
    </source>
</evidence>
<dbReference type="InterPro" id="IPR006498">
    <property type="entry name" value="Tail_tube"/>
</dbReference>
<gene>
    <name evidence="1" type="ORF">OXPF_39380</name>
</gene>
<dbReference type="RefSeq" id="WP_054876899.1">
    <property type="nucleotide sequence ID" value="NZ_LKET01000068.1"/>
</dbReference>